<reference evidence="2" key="1">
    <citation type="journal article" date="2011" name="J. Bacteriol.">
        <title>Genome sequences of eight morphologically diverse alphaproteobacteria.</title>
        <authorList>
            <consortium name="US DOE Joint Genome Institute"/>
            <person name="Brown P.J."/>
            <person name="Kysela D.T."/>
            <person name="Buechlein A."/>
            <person name="Hemmerich C."/>
            <person name="Brun Y.V."/>
        </authorList>
    </citation>
    <scope>NUCLEOTIDE SEQUENCE [LARGE SCALE GENOMIC DNA]</scope>
    <source>
        <strain evidence="2">ATCC 21756 / DSM 7131 / JCM 7823 / NBRC 15250 / LMG 17158 / TK0059</strain>
    </source>
</reference>
<evidence type="ECO:0000313" key="2">
    <source>
        <dbReference type="Proteomes" id="UP000002629"/>
    </source>
</evidence>
<gene>
    <name evidence="1" type="ordered locus">Cseg_3922</name>
</gene>
<protein>
    <submittedName>
        <fullName evidence="1">Uncharacterized protein</fullName>
    </submittedName>
</protein>
<dbReference type="Proteomes" id="UP000002629">
    <property type="component" value="Chromosome"/>
</dbReference>
<dbReference type="KEGG" id="cse:Cseg_3922"/>
<sequence length="53" mass="6165">MAMDEFIRRKNIELFRAKLKREHDPELRETLEELLKEYEALPLGGGDNPPIAA</sequence>
<organism evidence="1 2">
    <name type="scientific">Caulobacter segnis (strain ATCC 21756 / DSM 7131 / JCM 7823 / NBRC 15250 / LMG 17158 / TK0059)</name>
    <name type="common">Mycoplana segnis</name>
    <dbReference type="NCBI Taxonomy" id="509190"/>
    <lineage>
        <taxon>Bacteria</taxon>
        <taxon>Pseudomonadati</taxon>
        <taxon>Pseudomonadota</taxon>
        <taxon>Alphaproteobacteria</taxon>
        <taxon>Caulobacterales</taxon>
        <taxon>Caulobacteraceae</taxon>
        <taxon>Caulobacter</taxon>
    </lineage>
</organism>
<dbReference type="HOGENOM" id="CLU_3059790_0_0_5"/>
<accession>D5VPB8</accession>
<dbReference type="AlphaFoldDB" id="D5VPB8"/>
<dbReference type="EMBL" id="CP002008">
    <property type="protein sequence ID" value="ADG12341.1"/>
    <property type="molecule type" value="Genomic_DNA"/>
</dbReference>
<proteinExistence type="predicted"/>
<evidence type="ECO:0000313" key="1">
    <source>
        <dbReference type="EMBL" id="ADG12341.1"/>
    </source>
</evidence>
<name>D5VPB8_CAUST</name>